<dbReference type="Gene3D" id="1.10.10.10">
    <property type="entry name" value="Winged helix-like DNA-binding domain superfamily/Winged helix DNA-binding domain"/>
    <property type="match status" value="1"/>
</dbReference>
<name>A0A2P4S5G1_BAMTH</name>
<reference evidence="1 2" key="1">
    <citation type="submission" date="2018-01" db="EMBL/GenBank/DDBJ databases">
        <title>Comparison of the Chinese Bamboo Partridge and Red Junglefowl genome sequences highlights the importance of demography in genome evolution.</title>
        <authorList>
            <person name="Tiley G.P."/>
            <person name="Kimball R.T."/>
            <person name="Braun E.L."/>
            <person name="Burleigh J.G."/>
        </authorList>
    </citation>
    <scope>NUCLEOTIDE SEQUENCE [LARGE SCALE GENOMIC DNA]</scope>
    <source>
        <strain evidence="1">RTK389</strain>
        <tissue evidence="1">Blood</tissue>
    </source>
</reference>
<evidence type="ECO:0000313" key="2">
    <source>
        <dbReference type="Proteomes" id="UP000237246"/>
    </source>
</evidence>
<dbReference type="OrthoDB" id="60033at2759"/>
<comment type="caution">
    <text evidence="1">The sequence shown here is derived from an EMBL/GenBank/DDBJ whole genome shotgun (WGS) entry which is preliminary data.</text>
</comment>
<dbReference type="InterPro" id="IPR036388">
    <property type="entry name" value="WH-like_DNA-bd_sf"/>
</dbReference>
<keyword evidence="2" id="KW-1185">Reference proteome</keyword>
<dbReference type="AlphaFoldDB" id="A0A2P4S5G1"/>
<sequence>MITAEKNSVIEFQHPFFKQGNAHLLENIKRKVSLSIYLLHCFCYEKKLI</sequence>
<evidence type="ECO:0000313" key="1">
    <source>
        <dbReference type="EMBL" id="POI19366.1"/>
    </source>
</evidence>
<protein>
    <submittedName>
        <fullName evidence="1">Uncharacterized protein</fullName>
    </submittedName>
</protein>
<proteinExistence type="predicted"/>
<gene>
    <name evidence="1" type="ORF">CIB84_016889</name>
</gene>
<dbReference type="EMBL" id="PPHD01103310">
    <property type="protein sequence ID" value="POI19366.1"/>
    <property type="molecule type" value="Genomic_DNA"/>
</dbReference>
<dbReference type="Proteomes" id="UP000237246">
    <property type="component" value="Unassembled WGS sequence"/>
</dbReference>
<accession>A0A2P4S5G1</accession>
<organism evidence="1 2">
    <name type="scientific">Bambusicola thoracicus</name>
    <name type="common">Chinese bamboo-partridge</name>
    <name type="synonym">Perdix thoracica</name>
    <dbReference type="NCBI Taxonomy" id="9083"/>
    <lineage>
        <taxon>Eukaryota</taxon>
        <taxon>Metazoa</taxon>
        <taxon>Chordata</taxon>
        <taxon>Craniata</taxon>
        <taxon>Vertebrata</taxon>
        <taxon>Euteleostomi</taxon>
        <taxon>Archelosauria</taxon>
        <taxon>Archosauria</taxon>
        <taxon>Dinosauria</taxon>
        <taxon>Saurischia</taxon>
        <taxon>Theropoda</taxon>
        <taxon>Coelurosauria</taxon>
        <taxon>Aves</taxon>
        <taxon>Neognathae</taxon>
        <taxon>Galloanserae</taxon>
        <taxon>Galliformes</taxon>
        <taxon>Phasianidae</taxon>
        <taxon>Perdicinae</taxon>
        <taxon>Bambusicola</taxon>
    </lineage>
</organism>